<comment type="caution">
    <text evidence="8">The sequence shown here is derived from an EMBL/GenBank/DDBJ whole genome shotgun (WGS) entry which is preliminary data.</text>
</comment>
<keyword evidence="4" id="KW-1134">Transmembrane beta strand</keyword>
<dbReference type="GO" id="GO:0015562">
    <property type="term" value="F:efflux transmembrane transporter activity"/>
    <property type="evidence" value="ECO:0007669"/>
    <property type="project" value="InterPro"/>
</dbReference>
<dbReference type="GO" id="GO:0015288">
    <property type="term" value="F:porin activity"/>
    <property type="evidence" value="ECO:0007669"/>
    <property type="project" value="TreeGrafter"/>
</dbReference>
<dbReference type="Gene3D" id="1.20.1600.10">
    <property type="entry name" value="Outer membrane efflux proteins (OEP)"/>
    <property type="match status" value="1"/>
</dbReference>
<dbReference type="InterPro" id="IPR051906">
    <property type="entry name" value="TolC-like"/>
</dbReference>
<dbReference type="GO" id="GO:0009279">
    <property type="term" value="C:cell outer membrane"/>
    <property type="evidence" value="ECO:0007669"/>
    <property type="project" value="UniProtKB-SubCell"/>
</dbReference>
<evidence type="ECO:0000256" key="3">
    <source>
        <dbReference type="ARBA" id="ARBA00022448"/>
    </source>
</evidence>
<comment type="similarity">
    <text evidence="2">Belongs to the outer membrane factor (OMF) (TC 1.B.17) family.</text>
</comment>
<gene>
    <name evidence="8" type="ORF">EZ315_08570</name>
</gene>
<evidence type="ECO:0000256" key="5">
    <source>
        <dbReference type="ARBA" id="ARBA00022692"/>
    </source>
</evidence>
<dbReference type="GO" id="GO:1990281">
    <property type="term" value="C:efflux pump complex"/>
    <property type="evidence" value="ECO:0007669"/>
    <property type="project" value="TreeGrafter"/>
</dbReference>
<evidence type="ECO:0000256" key="7">
    <source>
        <dbReference type="ARBA" id="ARBA00023237"/>
    </source>
</evidence>
<proteinExistence type="inferred from homology"/>
<accession>A0A4Z0VBM5</accession>
<dbReference type="EMBL" id="SJSA01000001">
    <property type="protein sequence ID" value="TGG40710.1"/>
    <property type="molecule type" value="Genomic_DNA"/>
</dbReference>
<sequence>MMKRVISTIGICLLFLSSYGQELTLRECIDMGLKNNLSIQRGNISIDIATNSLSENRSKLLPVLNADIQFADFLMKPTNVTTGALLGNDFPDNPTWQQIRSMQYSVGAGIQLTMPLFNKTIYSGIEVAKTMVEISRLSTQQAEQQLTVAIANTYYTAQAFNEQAKLLDANIKRMSELSDITRAMFEGGVALEIDLNRVKINISNIEVLRKQYATAYETQLNLLRFLLDISPDQKISVCSMKSLSFSPDNVSEVSDNLPELNIIRQRKDLVARQISMTKAGYLPTIALFGQLGVNGYQDSFKGFFNDNSHHWFGNTYLGIKVNIPIFDANSKRKKIKGHSLELTQMDIALDEQRKSLERDFSDTYRKLDLNISSFNTQKSNYNLALSVYNVTEERYKEGVASMTDLLQDEMRMRESQIACIHALCECHIANIQLLKLTDNLHQLK</sequence>
<dbReference type="InterPro" id="IPR003423">
    <property type="entry name" value="OMP_efflux"/>
</dbReference>
<organism evidence="8 9">
    <name type="scientific">Duncaniella freteri</name>
    <dbReference type="NCBI Taxonomy" id="2530391"/>
    <lineage>
        <taxon>Bacteria</taxon>
        <taxon>Pseudomonadati</taxon>
        <taxon>Bacteroidota</taxon>
        <taxon>Bacteroidia</taxon>
        <taxon>Bacteroidales</taxon>
        <taxon>Muribaculaceae</taxon>
        <taxon>Duncaniella</taxon>
    </lineage>
</organism>
<dbReference type="AlphaFoldDB" id="A0A4Z0VBM5"/>
<evidence type="ECO:0000313" key="8">
    <source>
        <dbReference type="EMBL" id="TGG40710.1"/>
    </source>
</evidence>
<protein>
    <submittedName>
        <fullName evidence="8">TolC family protein</fullName>
    </submittedName>
</protein>
<name>A0A4Z0VBM5_9BACT</name>
<evidence type="ECO:0000256" key="2">
    <source>
        <dbReference type="ARBA" id="ARBA00007613"/>
    </source>
</evidence>
<dbReference type="SUPFAM" id="SSF56954">
    <property type="entry name" value="Outer membrane efflux proteins (OEP)"/>
    <property type="match status" value="1"/>
</dbReference>
<dbReference type="RefSeq" id="WP_135471691.1">
    <property type="nucleotide sequence ID" value="NZ_CASRTU010000051.1"/>
</dbReference>
<keyword evidence="6" id="KW-0472">Membrane</keyword>
<comment type="subcellular location">
    <subcellularLocation>
        <location evidence="1">Cell outer membrane</location>
    </subcellularLocation>
</comment>
<keyword evidence="9" id="KW-1185">Reference proteome</keyword>
<evidence type="ECO:0000256" key="6">
    <source>
        <dbReference type="ARBA" id="ARBA00023136"/>
    </source>
</evidence>
<reference evidence="8 9" key="1">
    <citation type="submission" date="2019-02" db="EMBL/GenBank/DDBJ databases">
        <title>Isolation and identification of novel species under the genus Muribaculum.</title>
        <authorList>
            <person name="Miyake S."/>
            <person name="Ding Y."/>
            <person name="Low A."/>
            <person name="Soh M."/>
            <person name="Seedorf H."/>
        </authorList>
    </citation>
    <scope>NUCLEOTIDE SEQUENCE [LARGE SCALE GENOMIC DNA]</scope>
    <source>
        <strain evidence="8 9">TLL-A3</strain>
    </source>
</reference>
<evidence type="ECO:0000256" key="1">
    <source>
        <dbReference type="ARBA" id="ARBA00004442"/>
    </source>
</evidence>
<dbReference type="PANTHER" id="PTHR30026:SF20">
    <property type="entry name" value="OUTER MEMBRANE PROTEIN TOLC"/>
    <property type="match status" value="1"/>
</dbReference>
<keyword evidence="3" id="KW-0813">Transport</keyword>
<evidence type="ECO:0000256" key="4">
    <source>
        <dbReference type="ARBA" id="ARBA00022452"/>
    </source>
</evidence>
<keyword evidence="7" id="KW-0998">Cell outer membrane</keyword>
<dbReference type="Pfam" id="PF02321">
    <property type="entry name" value="OEP"/>
    <property type="match status" value="2"/>
</dbReference>
<dbReference type="Proteomes" id="UP000297635">
    <property type="component" value="Unassembled WGS sequence"/>
</dbReference>
<keyword evidence="5" id="KW-0812">Transmembrane</keyword>
<dbReference type="PANTHER" id="PTHR30026">
    <property type="entry name" value="OUTER MEMBRANE PROTEIN TOLC"/>
    <property type="match status" value="1"/>
</dbReference>
<dbReference type="GeneID" id="82149843"/>
<evidence type="ECO:0000313" key="9">
    <source>
        <dbReference type="Proteomes" id="UP000297635"/>
    </source>
</evidence>